<accession>A0A1Z1WQZ7</accession>
<evidence type="ECO:0000313" key="1">
    <source>
        <dbReference type="EMBL" id="ARX88846.1"/>
    </source>
</evidence>
<dbReference type="Proteomes" id="UP000195880">
    <property type="component" value="Chromosome"/>
</dbReference>
<name>A0A1Z1WQZ7_9ACTN</name>
<dbReference type="EMBL" id="CP021748">
    <property type="protein sequence ID" value="ARX88846.1"/>
    <property type="molecule type" value="Genomic_DNA"/>
</dbReference>
<gene>
    <name evidence="1" type="ORF">SMD44_08333</name>
</gene>
<protein>
    <submittedName>
        <fullName evidence="1">Uncharacterized protein</fullName>
    </submittedName>
</protein>
<reference evidence="1 2" key="1">
    <citation type="submission" date="2017-05" db="EMBL/GenBank/DDBJ databases">
        <title>Streptomyces alboflavus Genome sequencing and assembly.</title>
        <authorList>
            <person name="Wang Y."/>
            <person name="Du B."/>
            <person name="Ding Y."/>
            <person name="Liu H."/>
            <person name="Hou Q."/>
            <person name="Liu K."/>
            <person name="Wang C."/>
            <person name="Yao L."/>
        </authorList>
    </citation>
    <scope>NUCLEOTIDE SEQUENCE [LARGE SCALE GENOMIC DNA]</scope>
    <source>
        <strain evidence="1 2">MDJK44</strain>
    </source>
</reference>
<keyword evidence="2" id="KW-1185">Reference proteome</keyword>
<organism evidence="1 2">
    <name type="scientific">Streptomyces alboflavus</name>
    <dbReference type="NCBI Taxonomy" id="67267"/>
    <lineage>
        <taxon>Bacteria</taxon>
        <taxon>Bacillati</taxon>
        <taxon>Actinomycetota</taxon>
        <taxon>Actinomycetes</taxon>
        <taxon>Kitasatosporales</taxon>
        <taxon>Streptomycetaceae</taxon>
        <taxon>Streptomyces</taxon>
    </lineage>
</organism>
<sequence>MVRSSGCPARARCGATAAQVSGGRPMAWKFMALVRFHCSIQSLMCSSWKGSRRSATVPGG</sequence>
<proteinExistence type="predicted"/>
<dbReference type="KEGG" id="salf:SMD44_08333"/>
<evidence type="ECO:0000313" key="2">
    <source>
        <dbReference type="Proteomes" id="UP000195880"/>
    </source>
</evidence>
<dbReference type="AlphaFoldDB" id="A0A1Z1WQZ7"/>